<evidence type="ECO:0000256" key="4">
    <source>
        <dbReference type="ARBA" id="ARBA00022725"/>
    </source>
</evidence>
<dbReference type="PRINTS" id="PR00245">
    <property type="entry name" value="OLFACTORYR"/>
</dbReference>
<feature type="transmembrane region" description="Helical" evidence="10">
    <location>
        <begin position="23"/>
        <end position="40"/>
    </location>
</feature>
<evidence type="ECO:0000259" key="11">
    <source>
        <dbReference type="PROSITE" id="PS50262"/>
    </source>
</evidence>
<dbReference type="AlphaFoldDB" id="A0A6P8QAU2"/>
<keyword evidence="3 10" id="KW-0812">Transmembrane</keyword>
<dbReference type="GO" id="GO:0004930">
    <property type="term" value="F:G protein-coupled receptor activity"/>
    <property type="evidence" value="ECO:0007669"/>
    <property type="project" value="UniProtKB-KW"/>
</dbReference>
<dbReference type="RefSeq" id="XP_033793479.1">
    <property type="nucleotide sequence ID" value="XM_033937588.1"/>
</dbReference>
<dbReference type="GO" id="GO:0004984">
    <property type="term" value="F:olfactory receptor activity"/>
    <property type="evidence" value="ECO:0007669"/>
    <property type="project" value="InterPro"/>
</dbReference>
<evidence type="ECO:0000313" key="13">
    <source>
        <dbReference type="RefSeq" id="XP_033793479.1"/>
    </source>
</evidence>
<feature type="transmembrane region" description="Helical" evidence="10">
    <location>
        <begin position="80"/>
        <end position="104"/>
    </location>
</feature>
<evidence type="ECO:0000256" key="2">
    <source>
        <dbReference type="ARBA" id="ARBA00022475"/>
    </source>
</evidence>
<dbReference type="InParanoid" id="A0A6P8QAU2"/>
<accession>A0A6P8QAU2</accession>
<sequence length="210" mass="23688">MAFDRYVAICNPLRYVLIMNRRVCVLLASASWILGFLDVIPSTVLTTQFSFCEGNEINHFFCDFEALTKLSCSDLHTIEIVLFLEGVFLAVAPNALTLISYIYIISTILKIHSARGRCRAFSTCSSHLTVVILFYGTLLCVYMRPPSMYSPKQDKLFSLLYTALIPMLNPIVYSLRNVDVKKALTKLVKLKAILDNCWKIIADLGAKVDE</sequence>
<comment type="subcellular location">
    <subcellularLocation>
        <location evidence="1">Cell membrane</location>
        <topology evidence="1">Multi-pass membrane protein</topology>
    </subcellularLocation>
</comment>
<dbReference type="PANTHER" id="PTHR26452">
    <property type="entry name" value="OLFACTORY RECEPTOR"/>
    <property type="match status" value="1"/>
</dbReference>
<dbReference type="Gene3D" id="1.20.1070.10">
    <property type="entry name" value="Rhodopsin 7-helix transmembrane proteins"/>
    <property type="match status" value="1"/>
</dbReference>
<dbReference type="FunFam" id="1.20.1070.10:FF:000015">
    <property type="entry name" value="Olfactory receptor"/>
    <property type="match status" value="1"/>
</dbReference>
<dbReference type="PROSITE" id="PS50262">
    <property type="entry name" value="G_PROTEIN_RECEP_F1_2"/>
    <property type="match status" value="1"/>
</dbReference>
<protein>
    <submittedName>
        <fullName evidence="13">Olfactory receptor 1G1-like</fullName>
    </submittedName>
</protein>
<evidence type="ECO:0000256" key="3">
    <source>
        <dbReference type="ARBA" id="ARBA00022692"/>
    </source>
</evidence>
<evidence type="ECO:0000313" key="12">
    <source>
        <dbReference type="Proteomes" id="UP000515159"/>
    </source>
</evidence>
<feature type="transmembrane region" description="Helical" evidence="10">
    <location>
        <begin position="156"/>
        <end position="175"/>
    </location>
</feature>
<evidence type="ECO:0000256" key="1">
    <source>
        <dbReference type="ARBA" id="ARBA00004651"/>
    </source>
</evidence>
<feature type="domain" description="G-protein coupled receptors family 1 profile" evidence="11">
    <location>
        <begin position="1"/>
        <end position="173"/>
    </location>
</feature>
<reference evidence="13" key="1">
    <citation type="submission" date="2025-08" db="UniProtKB">
        <authorList>
            <consortium name="RefSeq"/>
        </authorList>
    </citation>
    <scope>IDENTIFICATION</scope>
</reference>
<dbReference type="GeneID" id="117357217"/>
<evidence type="ECO:0000256" key="6">
    <source>
        <dbReference type="ARBA" id="ARBA00023040"/>
    </source>
</evidence>
<keyword evidence="4" id="KW-0552">Olfaction</keyword>
<dbReference type="InterPro" id="IPR050516">
    <property type="entry name" value="Olfactory_GPCR"/>
</dbReference>
<evidence type="ECO:0000256" key="7">
    <source>
        <dbReference type="ARBA" id="ARBA00023136"/>
    </source>
</evidence>
<keyword evidence="5 10" id="KW-1133">Transmembrane helix</keyword>
<name>A0A6P8QAU2_GEOSA</name>
<feature type="transmembrane region" description="Helical" evidence="10">
    <location>
        <begin position="125"/>
        <end position="144"/>
    </location>
</feature>
<keyword evidence="8" id="KW-0675">Receptor</keyword>
<dbReference type="CDD" id="cd13954">
    <property type="entry name" value="7tmA_OR"/>
    <property type="match status" value="1"/>
</dbReference>
<keyword evidence="6" id="KW-0297">G-protein coupled receptor</keyword>
<keyword evidence="9" id="KW-0807">Transducer</keyword>
<keyword evidence="4" id="KW-0716">Sensory transduction</keyword>
<keyword evidence="7 10" id="KW-0472">Membrane</keyword>
<dbReference type="OrthoDB" id="9836137at2759"/>
<dbReference type="InterPro" id="IPR017452">
    <property type="entry name" value="GPCR_Rhodpsn_7TM"/>
</dbReference>
<keyword evidence="2" id="KW-1003">Cell membrane</keyword>
<organism evidence="12 13">
    <name type="scientific">Geotrypetes seraphini</name>
    <name type="common">Gaboon caecilian</name>
    <name type="synonym">Caecilia seraphini</name>
    <dbReference type="NCBI Taxonomy" id="260995"/>
    <lineage>
        <taxon>Eukaryota</taxon>
        <taxon>Metazoa</taxon>
        <taxon>Chordata</taxon>
        <taxon>Craniata</taxon>
        <taxon>Vertebrata</taxon>
        <taxon>Euteleostomi</taxon>
        <taxon>Amphibia</taxon>
        <taxon>Gymnophiona</taxon>
        <taxon>Geotrypetes</taxon>
    </lineage>
</organism>
<evidence type="ECO:0000256" key="9">
    <source>
        <dbReference type="ARBA" id="ARBA00023224"/>
    </source>
</evidence>
<dbReference type="KEGG" id="gsh:117357217"/>
<evidence type="ECO:0000256" key="5">
    <source>
        <dbReference type="ARBA" id="ARBA00022989"/>
    </source>
</evidence>
<dbReference type="GO" id="GO:0005886">
    <property type="term" value="C:plasma membrane"/>
    <property type="evidence" value="ECO:0007669"/>
    <property type="project" value="UniProtKB-SubCell"/>
</dbReference>
<dbReference type="InterPro" id="IPR000725">
    <property type="entry name" value="Olfact_rcpt"/>
</dbReference>
<proteinExistence type="predicted"/>
<dbReference type="Pfam" id="PF13853">
    <property type="entry name" value="7tm_4"/>
    <property type="match status" value="1"/>
</dbReference>
<gene>
    <name evidence="13" type="primary">LOC117357217</name>
</gene>
<dbReference type="Proteomes" id="UP000515159">
    <property type="component" value="Chromosome 3"/>
</dbReference>
<dbReference type="SUPFAM" id="SSF81321">
    <property type="entry name" value="Family A G protein-coupled receptor-like"/>
    <property type="match status" value="1"/>
</dbReference>
<evidence type="ECO:0000256" key="8">
    <source>
        <dbReference type="ARBA" id="ARBA00023170"/>
    </source>
</evidence>
<evidence type="ECO:0000256" key="10">
    <source>
        <dbReference type="SAM" id="Phobius"/>
    </source>
</evidence>
<keyword evidence="12" id="KW-1185">Reference proteome</keyword>